<dbReference type="EMBL" id="BJXW01000035">
    <property type="protein sequence ID" value="GEN32245.1"/>
    <property type="molecule type" value="Genomic_DNA"/>
</dbReference>
<reference evidence="1 2" key="1">
    <citation type="submission" date="2019-07" db="EMBL/GenBank/DDBJ databases">
        <title>Whole genome shotgun sequence of Cerasibacillus quisquiliarum NBRC 102429.</title>
        <authorList>
            <person name="Hosoyama A."/>
            <person name="Uohara A."/>
            <person name="Ohji S."/>
            <person name="Ichikawa N."/>
        </authorList>
    </citation>
    <scope>NUCLEOTIDE SEQUENCE [LARGE SCALE GENOMIC DNA]</scope>
    <source>
        <strain evidence="1 2">NBRC 102429</strain>
    </source>
</reference>
<proteinExistence type="predicted"/>
<organism evidence="1 2">
    <name type="scientific">Cerasibacillus quisquiliarum</name>
    <dbReference type="NCBI Taxonomy" id="227865"/>
    <lineage>
        <taxon>Bacteria</taxon>
        <taxon>Bacillati</taxon>
        <taxon>Bacillota</taxon>
        <taxon>Bacilli</taxon>
        <taxon>Bacillales</taxon>
        <taxon>Bacillaceae</taxon>
        <taxon>Cerasibacillus</taxon>
    </lineage>
</organism>
<accession>A0A511V015</accession>
<protein>
    <submittedName>
        <fullName evidence="1">Uncharacterized protein</fullName>
    </submittedName>
</protein>
<gene>
    <name evidence="1" type="ORF">CQU01_24830</name>
</gene>
<dbReference type="AlphaFoldDB" id="A0A511V015"/>
<evidence type="ECO:0000313" key="2">
    <source>
        <dbReference type="Proteomes" id="UP000321491"/>
    </source>
</evidence>
<evidence type="ECO:0000313" key="1">
    <source>
        <dbReference type="EMBL" id="GEN32245.1"/>
    </source>
</evidence>
<dbReference type="Proteomes" id="UP000321491">
    <property type="component" value="Unassembled WGS sequence"/>
</dbReference>
<dbReference type="OrthoDB" id="5881059at2"/>
<name>A0A511V015_9BACI</name>
<keyword evidence="2" id="KW-1185">Reference proteome</keyword>
<dbReference type="RefSeq" id="WP_146938598.1">
    <property type="nucleotide sequence ID" value="NZ_BJXW01000035.1"/>
</dbReference>
<comment type="caution">
    <text evidence="1">The sequence shown here is derived from an EMBL/GenBank/DDBJ whole genome shotgun (WGS) entry which is preliminary data.</text>
</comment>
<sequence length="139" mass="16464">MNENVLKNDMRQWFKQIANNNLNVEEQMRQHILENKALVRNINKLFKQRNITGVKRIISNHIQLKLLNITCEQCQQINVVKKEDAQPKCIKCKHILTLPSKQIKSSTRRKCMYCNNDVAPFAKTVCVECYNQVEVEYDW</sequence>